<feature type="compositionally biased region" description="Polar residues" evidence="5">
    <location>
        <begin position="55"/>
        <end position="65"/>
    </location>
</feature>
<accession>Q1K025</accession>
<evidence type="ECO:0000313" key="7">
    <source>
        <dbReference type="Proteomes" id="UP000005695"/>
    </source>
</evidence>
<dbReference type="PANTHER" id="PTHR11596">
    <property type="entry name" value="ALKALINE PHOSPHATASE"/>
    <property type="match status" value="1"/>
</dbReference>
<feature type="binding site" evidence="3">
    <location>
        <position position="86"/>
    </location>
    <ligand>
        <name>Zn(2+)</name>
        <dbReference type="ChEBI" id="CHEBI:29105"/>
        <label>2</label>
    </ligand>
</feature>
<feature type="region of interest" description="Disordered" evidence="5">
    <location>
        <begin position="51"/>
        <end position="73"/>
    </location>
</feature>
<dbReference type="Pfam" id="PF00245">
    <property type="entry name" value="Alk_phosphatase"/>
    <property type="match status" value="1"/>
</dbReference>
<keyword evidence="3" id="KW-0862">Zinc</keyword>
<dbReference type="InterPro" id="IPR017850">
    <property type="entry name" value="Alkaline_phosphatase_core_sf"/>
</dbReference>
<keyword evidence="1" id="KW-0597">Phosphoprotein</keyword>
<gene>
    <name evidence="6" type="ORF">Dace_2417</name>
</gene>
<dbReference type="SUPFAM" id="SSF53649">
    <property type="entry name" value="Alkaline phosphatase-like"/>
    <property type="match status" value="1"/>
</dbReference>
<comment type="cofactor">
    <cofactor evidence="3">
        <name>Mg(2+)</name>
        <dbReference type="ChEBI" id="CHEBI:18420"/>
    </cofactor>
    <text evidence="3">Binds 1 Mg(2+) ion.</text>
</comment>
<reference evidence="6" key="2">
    <citation type="submission" date="2006-05" db="EMBL/GenBank/DDBJ databases">
        <title>Sequencing of the draft genome and assembly of Desulfuromonas acetoxidans DSM 684.</title>
        <authorList>
            <consortium name="US DOE Joint Genome Institute (JGI-PGF)"/>
            <person name="Copeland A."/>
            <person name="Lucas S."/>
            <person name="Lapidus A."/>
            <person name="Barry K."/>
            <person name="Detter J.C."/>
            <person name="Glavina del Rio T."/>
            <person name="Hammon N."/>
            <person name="Israni S."/>
            <person name="Dalin E."/>
            <person name="Tice H."/>
            <person name="Bruce D."/>
            <person name="Pitluck S."/>
            <person name="Richardson P."/>
        </authorList>
    </citation>
    <scope>NUCLEOTIDE SEQUENCE [LARGE SCALE GENOMIC DNA]</scope>
    <source>
        <strain evidence="6">DSM 684</strain>
    </source>
</reference>
<proteinExistence type="inferred from homology"/>
<evidence type="ECO:0000256" key="2">
    <source>
        <dbReference type="PIRSR" id="PIRSR601952-1"/>
    </source>
</evidence>
<feature type="binding site" evidence="3">
    <location>
        <position position="199"/>
    </location>
    <ligand>
        <name>Mg(2+)</name>
        <dbReference type="ChEBI" id="CHEBI:18420"/>
    </ligand>
</feature>
<reference evidence="6" key="1">
    <citation type="submission" date="2006-05" db="EMBL/GenBank/DDBJ databases">
        <title>Annotation of the draft genome assembly of Desulfuromonas acetoxidans DSM 684.</title>
        <authorList>
            <consortium name="US DOE Joint Genome Institute (JGI-ORNL)"/>
            <person name="Larimer F."/>
            <person name="Land M."/>
            <person name="Hauser L."/>
        </authorList>
    </citation>
    <scope>NUCLEOTIDE SEQUENCE [LARGE SCALE GENOMIC DNA]</scope>
    <source>
        <strain evidence="6">DSM 684</strain>
    </source>
</reference>
<evidence type="ECO:0000256" key="1">
    <source>
        <dbReference type="ARBA" id="ARBA00022553"/>
    </source>
</evidence>
<feature type="binding site" evidence="3">
    <location>
        <position position="419"/>
    </location>
    <ligand>
        <name>Zn(2+)</name>
        <dbReference type="ChEBI" id="CHEBI:29105"/>
        <label>2</label>
    </ligand>
</feature>
<dbReference type="CDD" id="cd16012">
    <property type="entry name" value="ALP"/>
    <property type="match status" value="1"/>
</dbReference>
<feature type="binding site" evidence="3">
    <location>
        <position position="86"/>
    </location>
    <ligand>
        <name>Mg(2+)</name>
        <dbReference type="ChEBI" id="CHEBI:18420"/>
    </ligand>
</feature>
<dbReference type="PRINTS" id="PR00113">
    <property type="entry name" value="ALKPHPHTASE"/>
</dbReference>
<dbReference type="Gene3D" id="3.40.720.10">
    <property type="entry name" value="Alkaline Phosphatase, subunit A"/>
    <property type="match status" value="1"/>
</dbReference>
<dbReference type="PROSITE" id="PS51257">
    <property type="entry name" value="PROKAR_LIPOPROTEIN"/>
    <property type="match status" value="1"/>
</dbReference>
<dbReference type="GO" id="GO:0046872">
    <property type="term" value="F:metal ion binding"/>
    <property type="evidence" value="ECO:0007669"/>
    <property type="project" value="UniProtKB-KW"/>
</dbReference>
<keyword evidence="3" id="KW-0479">Metal-binding</keyword>
<feature type="binding site" evidence="3">
    <location>
        <position position="197"/>
    </location>
    <ligand>
        <name>Mg(2+)</name>
        <dbReference type="ChEBI" id="CHEBI:18420"/>
    </ligand>
</feature>
<dbReference type="AlphaFoldDB" id="Q1K025"/>
<feature type="active site" description="Phosphoserine intermediate" evidence="2">
    <location>
        <position position="146"/>
    </location>
</feature>
<comment type="cofactor">
    <cofactor evidence="3">
        <name>Zn(2+)</name>
        <dbReference type="ChEBI" id="CHEBI:29105"/>
    </cofactor>
    <text evidence="3">Binds 2 Zn(2+) ions.</text>
</comment>
<feature type="binding site" evidence="3">
    <location>
        <position position="378"/>
    </location>
    <ligand>
        <name>Zn(2+)</name>
        <dbReference type="ChEBI" id="CHEBI:29105"/>
        <label>2</label>
    </ligand>
</feature>
<evidence type="ECO:0000256" key="3">
    <source>
        <dbReference type="PIRSR" id="PIRSR601952-2"/>
    </source>
</evidence>
<dbReference type="InterPro" id="IPR001952">
    <property type="entry name" value="Alkaline_phosphatase"/>
</dbReference>
<keyword evidence="6" id="KW-0378">Hydrolase</keyword>
<name>Q1K025_DESA6</name>
<feature type="binding site" evidence="3">
    <location>
        <position position="369"/>
    </location>
    <ligand>
        <name>Mg(2+)</name>
        <dbReference type="ChEBI" id="CHEBI:18420"/>
    </ligand>
</feature>
<feature type="binding site" evidence="3">
    <location>
        <position position="420"/>
    </location>
    <ligand>
        <name>Zn(2+)</name>
        <dbReference type="ChEBI" id="CHEBI:29105"/>
        <label>2</label>
    </ligand>
</feature>
<dbReference type="OrthoDB" id="9794455at2"/>
<keyword evidence="3" id="KW-0460">Magnesium</keyword>
<evidence type="ECO:0000256" key="4">
    <source>
        <dbReference type="RuleBase" id="RU003946"/>
    </source>
</evidence>
<protein>
    <submittedName>
        <fullName evidence="6">Alkaline phosphatase</fullName>
        <ecNumber evidence="6">3.1.3.1</ecNumber>
    </submittedName>
</protein>
<evidence type="ECO:0000256" key="5">
    <source>
        <dbReference type="SAM" id="MobiDB-lite"/>
    </source>
</evidence>
<keyword evidence="7" id="KW-1185">Reference proteome</keyword>
<dbReference type="RefSeq" id="WP_006000101.1">
    <property type="nucleotide sequence ID" value="NZ_AAEW02000008.1"/>
</dbReference>
<dbReference type="GO" id="GO:0004035">
    <property type="term" value="F:alkaline phosphatase activity"/>
    <property type="evidence" value="ECO:0007669"/>
    <property type="project" value="UniProtKB-EC"/>
</dbReference>
<dbReference type="SMART" id="SM00098">
    <property type="entry name" value="alkPPc"/>
    <property type="match status" value="1"/>
</dbReference>
<organism evidence="6 7">
    <name type="scientific">Desulfuromonas acetoxidans (strain DSM 684 / 11070)</name>
    <dbReference type="NCBI Taxonomy" id="281689"/>
    <lineage>
        <taxon>Bacteria</taxon>
        <taxon>Pseudomonadati</taxon>
        <taxon>Thermodesulfobacteriota</taxon>
        <taxon>Desulfuromonadia</taxon>
        <taxon>Desulfuromonadales</taxon>
        <taxon>Desulfuromonadaceae</taxon>
        <taxon>Desulfuromonas</taxon>
    </lineage>
</organism>
<dbReference type="Proteomes" id="UP000005695">
    <property type="component" value="Unassembled WGS sequence"/>
</dbReference>
<evidence type="ECO:0000313" key="6">
    <source>
        <dbReference type="EMBL" id="EAT15717.1"/>
    </source>
</evidence>
<comment type="caution">
    <text evidence="6">The sequence shown here is derived from an EMBL/GenBank/DDBJ whole genome shotgun (WGS) entry which is preliminary data.</text>
</comment>
<dbReference type="PANTHER" id="PTHR11596:SF5">
    <property type="entry name" value="ALKALINE PHOSPHATASE"/>
    <property type="match status" value="1"/>
</dbReference>
<sequence length="502" mass="54883">MMISLHKSHRPLRDALIVLTFATLPWLSGCNNQCEPETSHHAYTHNEQPAYATVESETAPSTAAQPQRMEAAPTSHAKNVILLIGDGMGFNHLRAGSLYRTGETNAPPYRDFDIKMAMSTYLNGGNYDGDQVWSGFANVKEGATDSAAAATALACGTKTYRAGLGVDCQRQPVDNIVEIAEKQGKSTGIVTSVPLSHATPAGFVVHNVSRRNYEEIAREMILDSGVDVLMGGGHPWYDNDGQLLATPESYQYVGGEKLWHQLQEAAVGGDADGDGINDHWTLIESRNEFQNLAKGSTPKRLLGVPRIAKTLQQERKLEGDGDYGSHVTTETVKPYTVPLITTVPTLVEMSQAALNVLDNNEQGFFLMIEGGAIDWASHDNQSDRLIEEQVDFDRTVAAVCDWVEQHSSWQDTLVLVTADHECGYLTGPDSDPRWNPVTNNGAGKLPGLEWHHTSHTNSLVPLFARGPHAEQLAQRATNDDPVRGPYADNTDLYPVMQSVLEK</sequence>
<feature type="binding site" evidence="3">
    <location>
        <position position="374"/>
    </location>
    <ligand>
        <name>Zn(2+)</name>
        <dbReference type="ChEBI" id="CHEBI:29105"/>
        <label>2</label>
    </ligand>
</feature>
<dbReference type="EC" id="3.1.3.1" evidence="6"/>
<comment type="similarity">
    <text evidence="4">Belongs to the alkaline phosphatase family.</text>
</comment>
<dbReference type="EMBL" id="AAEW02000008">
    <property type="protein sequence ID" value="EAT15717.1"/>
    <property type="molecule type" value="Genomic_DNA"/>
</dbReference>